<dbReference type="InterPro" id="IPR013783">
    <property type="entry name" value="Ig-like_fold"/>
</dbReference>
<reference evidence="1 2" key="1">
    <citation type="journal article" date="2017" name="Front. Microbiol.">
        <title>Labilibaculum manganireducens gen. nov., sp. nov. and Labilibaculum filiforme sp. nov., Novel Bacteroidetes Isolated from Subsurface Sediments of the Baltic Sea.</title>
        <authorList>
            <person name="Vandieken V."/>
            <person name="Marshall I.P."/>
            <person name="Niemann H."/>
            <person name="Engelen B."/>
            <person name="Cypionka H."/>
        </authorList>
    </citation>
    <scope>NUCLEOTIDE SEQUENCE [LARGE SCALE GENOMIC DNA]</scope>
    <source>
        <strain evidence="1 2">59.10-2M</strain>
    </source>
</reference>
<dbReference type="Pfam" id="PF07610">
    <property type="entry name" value="DUF1573"/>
    <property type="match status" value="1"/>
</dbReference>
<keyword evidence="2" id="KW-1185">Reference proteome</keyword>
<dbReference type="InterPro" id="IPR011467">
    <property type="entry name" value="DUF1573"/>
</dbReference>
<dbReference type="Proteomes" id="UP000233618">
    <property type="component" value="Unassembled WGS sequence"/>
</dbReference>
<evidence type="ECO:0000313" key="2">
    <source>
        <dbReference type="Proteomes" id="UP000233618"/>
    </source>
</evidence>
<gene>
    <name evidence="1" type="ORF">BZG01_10855</name>
</gene>
<protein>
    <recommendedName>
        <fullName evidence="3">DUF1573 domain-containing protein</fullName>
    </recommendedName>
</protein>
<dbReference type="PANTHER" id="PTHR37833">
    <property type="entry name" value="LIPOPROTEIN-RELATED"/>
    <property type="match status" value="1"/>
</dbReference>
<dbReference type="Gene3D" id="2.60.40.10">
    <property type="entry name" value="Immunoglobulins"/>
    <property type="match status" value="1"/>
</dbReference>
<dbReference type="EMBL" id="MVDE01000014">
    <property type="protein sequence ID" value="PKQ66544.1"/>
    <property type="molecule type" value="Genomic_DNA"/>
</dbReference>
<evidence type="ECO:0000313" key="1">
    <source>
        <dbReference type="EMBL" id="PKQ66544.1"/>
    </source>
</evidence>
<accession>A0A2N3I888</accession>
<name>A0A2N3I888_9BACT</name>
<comment type="caution">
    <text evidence="1">The sequence shown here is derived from an EMBL/GenBank/DDBJ whole genome shotgun (WGS) entry which is preliminary data.</text>
</comment>
<evidence type="ECO:0008006" key="3">
    <source>
        <dbReference type="Google" id="ProtNLM"/>
    </source>
</evidence>
<dbReference type="PANTHER" id="PTHR37833:SF1">
    <property type="entry name" value="SIGNAL PEPTIDE PROTEIN"/>
    <property type="match status" value="1"/>
</dbReference>
<sequence length="126" mass="14367">MFCVWFFAEDYSVCPISTQVTQIKFDIMEIDMGQLEQGKPKTVSFQYKNIGEHPLLIQHVETSCGCTQPEWTKQPIKPGDSAEIKVSYDAKYSGRFFKTITVFCNTLNGMNELKIKGEVKLSVNNK</sequence>
<dbReference type="AlphaFoldDB" id="A0A2N3I888"/>
<organism evidence="1 2">
    <name type="scientific">Labilibaculum manganireducens</name>
    <dbReference type="NCBI Taxonomy" id="1940525"/>
    <lineage>
        <taxon>Bacteria</taxon>
        <taxon>Pseudomonadati</taxon>
        <taxon>Bacteroidota</taxon>
        <taxon>Bacteroidia</taxon>
        <taxon>Marinilabiliales</taxon>
        <taxon>Marinifilaceae</taxon>
        <taxon>Labilibaculum</taxon>
    </lineage>
</organism>
<proteinExistence type="predicted"/>